<protein>
    <submittedName>
        <fullName evidence="2">DUF3854 domain-containing protein</fullName>
    </submittedName>
</protein>
<accession>A0AAU8JGN7</accession>
<dbReference type="EMBL" id="CP159837">
    <property type="protein sequence ID" value="XCM37439.1"/>
    <property type="molecule type" value="Genomic_DNA"/>
</dbReference>
<dbReference type="AlphaFoldDB" id="A0AAU8JGN7"/>
<evidence type="ECO:0000313" key="2">
    <source>
        <dbReference type="EMBL" id="XCM37439.1"/>
    </source>
</evidence>
<dbReference type="PANTHER" id="PTHR34985">
    <property type="entry name" value="SLR0554 PROTEIN"/>
    <property type="match status" value="1"/>
</dbReference>
<dbReference type="InterPro" id="IPR024385">
    <property type="entry name" value="DUF3854"/>
</dbReference>
<sequence>MLEHRVDLDQPKHPFLHETCYGKQFWEWAIANNLPVVITEGAKKTACLLCAGYVAIGLPGIWNFSDTSDRSIAAFKAPLNPWLQSFFSRFQQLEITIAFDADSRVSTALDVYNAASRLANKITWLVNRKAVVKIAQWHPELGKGVDDIFVQNGIETLETVLNSALPLQVSKFRKSINLSYPVLDFNRRHLDKLPKLYAKIVAIKFPKNTGKTWTLSQMVSDAIKAGHKVIVLGHRVQLMSHLCDRFGIQFLNEMTSKKDWLEALYFGLGLCIDSLHPNSKAKIDLTVDNYLDGCLLVVDESEQVLNHLLHADTKYLRKKRAEIMTQLKIVKTLQKFIWLTLTYLIFPFSFL</sequence>
<name>A0AAU8JGN7_9CYAN</name>
<gene>
    <name evidence="2" type="ORF">ABWT76_000201</name>
</gene>
<feature type="domain" description="DUF3854" evidence="1">
    <location>
        <begin position="25"/>
        <end position="155"/>
    </location>
</feature>
<evidence type="ECO:0000259" key="1">
    <source>
        <dbReference type="Pfam" id="PF12965"/>
    </source>
</evidence>
<dbReference type="InterPro" id="IPR027417">
    <property type="entry name" value="P-loop_NTPase"/>
</dbReference>
<dbReference type="Pfam" id="PF12965">
    <property type="entry name" value="DUF3854"/>
    <property type="match status" value="1"/>
</dbReference>
<dbReference type="RefSeq" id="WP_354635494.1">
    <property type="nucleotide sequence ID" value="NZ_CP159837.1"/>
</dbReference>
<proteinExistence type="predicted"/>
<dbReference type="SUPFAM" id="SSF52540">
    <property type="entry name" value="P-loop containing nucleoside triphosphate hydrolases"/>
    <property type="match status" value="1"/>
</dbReference>
<organism evidence="2">
    <name type="scientific">Planktothricoides raciborskii GIHE-MW2</name>
    <dbReference type="NCBI Taxonomy" id="2792601"/>
    <lineage>
        <taxon>Bacteria</taxon>
        <taxon>Bacillati</taxon>
        <taxon>Cyanobacteriota</taxon>
        <taxon>Cyanophyceae</taxon>
        <taxon>Oscillatoriophycideae</taxon>
        <taxon>Oscillatoriales</taxon>
        <taxon>Oscillatoriaceae</taxon>
        <taxon>Planktothricoides</taxon>
    </lineage>
</organism>
<dbReference type="PANTHER" id="PTHR34985:SF1">
    <property type="entry name" value="SLR0554 PROTEIN"/>
    <property type="match status" value="1"/>
</dbReference>
<reference evidence="2" key="1">
    <citation type="submission" date="2024-07" db="EMBL/GenBank/DDBJ databases">
        <authorList>
            <person name="Kim Y.J."/>
            <person name="Jeong J.Y."/>
        </authorList>
    </citation>
    <scope>NUCLEOTIDE SEQUENCE</scope>
    <source>
        <strain evidence="2">GIHE-MW2</strain>
    </source>
</reference>